<comment type="caution">
    <text evidence="3">The sequence shown here is derived from an EMBL/GenBank/DDBJ whole genome shotgun (WGS) entry which is preliminary data.</text>
</comment>
<evidence type="ECO:0000313" key="3">
    <source>
        <dbReference type="EMBL" id="MBD3363746.1"/>
    </source>
</evidence>
<sequence length="444" mass="50117">MKSLIEYREVFPSLKQKRAGKPPIYFDNACMTLKPQSVIDATVEYYTRYPACGERSTHWFAAQVDEGIAKSREAFRELIGARSKNEIIFTKNTTESINLVAQSIKWNPSDVVLTTDKEHNSNLCPWQEMATRGFLAKHRAVPSDGQSRFDVERFRKTLEEEAGKVRMVSLGHTSNLDGTSIPAETIREVVSLTKQQNPDAFVFLDAAQSVPHKKVKVTNLGVDFIAFSVHKMCGPTGVGVLYGRREILNDEKVIHPFIVGGGTVEDTHLLGHPLYFKPPHKFEAGLQNYAGIIAAGAAARFLIEAGPERIAAHEEELNIALTERMRGFPEVRILGPEDPVERSGIITFYLRKPATRFSDDEPDIDEKMDARANIMIRKGTFCVHSWYHDHERDFDKLWPGFRPTLFRTSLYLYNTLQEVEIFADVMKEILAELSDLPTLGDTSV</sequence>
<proteinExistence type="predicted"/>
<accession>A0A9D5QC80</accession>
<keyword evidence="1" id="KW-0663">Pyridoxal phosphate</keyword>
<dbReference type="InterPro" id="IPR000192">
    <property type="entry name" value="Aminotrans_V_dom"/>
</dbReference>
<evidence type="ECO:0000313" key="4">
    <source>
        <dbReference type="Proteomes" id="UP000630660"/>
    </source>
</evidence>
<evidence type="ECO:0000256" key="1">
    <source>
        <dbReference type="ARBA" id="ARBA00022898"/>
    </source>
</evidence>
<evidence type="ECO:0000259" key="2">
    <source>
        <dbReference type="Pfam" id="PF00266"/>
    </source>
</evidence>
<name>A0A9D5QC80_UNCW3</name>
<dbReference type="Gene3D" id="3.90.1150.10">
    <property type="entry name" value="Aspartate Aminotransferase, domain 1"/>
    <property type="match status" value="1"/>
</dbReference>
<dbReference type="PANTHER" id="PTHR43586:SF8">
    <property type="entry name" value="CYSTEINE DESULFURASE 1, CHLOROPLASTIC"/>
    <property type="match status" value="1"/>
</dbReference>
<dbReference type="SUPFAM" id="SSF53383">
    <property type="entry name" value="PLP-dependent transferases"/>
    <property type="match status" value="1"/>
</dbReference>
<organism evidence="3 4">
    <name type="scientific">candidate division WOR-3 bacterium</name>
    <dbReference type="NCBI Taxonomy" id="2052148"/>
    <lineage>
        <taxon>Bacteria</taxon>
        <taxon>Bacteria division WOR-3</taxon>
    </lineage>
</organism>
<dbReference type="InterPro" id="IPR015424">
    <property type="entry name" value="PyrdxlP-dep_Trfase"/>
</dbReference>
<dbReference type="EMBL" id="WJKJ01000024">
    <property type="protein sequence ID" value="MBD3363746.1"/>
    <property type="molecule type" value="Genomic_DNA"/>
</dbReference>
<dbReference type="GO" id="GO:0008483">
    <property type="term" value="F:transaminase activity"/>
    <property type="evidence" value="ECO:0007669"/>
    <property type="project" value="UniProtKB-KW"/>
</dbReference>
<dbReference type="PANTHER" id="PTHR43586">
    <property type="entry name" value="CYSTEINE DESULFURASE"/>
    <property type="match status" value="1"/>
</dbReference>
<dbReference type="InterPro" id="IPR015421">
    <property type="entry name" value="PyrdxlP-dep_Trfase_major"/>
</dbReference>
<dbReference type="AlphaFoldDB" id="A0A9D5QC80"/>
<dbReference type="Pfam" id="PF00266">
    <property type="entry name" value="Aminotran_5"/>
    <property type="match status" value="1"/>
</dbReference>
<protein>
    <submittedName>
        <fullName evidence="3">Aminotransferase class V-fold PLP-dependent enzyme</fullName>
    </submittedName>
</protein>
<dbReference type="Gene3D" id="3.40.640.10">
    <property type="entry name" value="Type I PLP-dependent aspartate aminotransferase-like (Major domain)"/>
    <property type="match status" value="1"/>
</dbReference>
<dbReference type="InterPro" id="IPR015422">
    <property type="entry name" value="PyrdxlP-dep_Trfase_small"/>
</dbReference>
<dbReference type="Proteomes" id="UP000630660">
    <property type="component" value="Unassembled WGS sequence"/>
</dbReference>
<feature type="domain" description="Aminotransferase class V" evidence="2">
    <location>
        <begin position="24"/>
        <end position="422"/>
    </location>
</feature>
<keyword evidence="3" id="KW-0032">Aminotransferase</keyword>
<keyword evidence="3" id="KW-0808">Transferase</keyword>
<gene>
    <name evidence="3" type="ORF">GF359_00875</name>
</gene>
<reference evidence="3" key="1">
    <citation type="submission" date="2019-11" db="EMBL/GenBank/DDBJ databases">
        <title>Microbial mats filling the niche in hypersaline microbial mats.</title>
        <authorList>
            <person name="Wong H.L."/>
            <person name="Macleod F.I."/>
            <person name="White R.A. III"/>
            <person name="Burns B.P."/>
        </authorList>
    </citation>
    <scope>NUCLEOTIDE SEQUENCE</scope>
    <source>
        <strain evidence="3">Bin_327</strain>
    </source>
</reference>